<dbReference type="AlphaFoldDB" id="A0A1Z5IYG3"/>
<organism evidence="2 3">
    <name type="scientific">Secundilactobacillus pentosiphilus</name>
    <dbReference type="NCBI Taxonomy" id="1714682"/>
    <lineage>
        <taxon>Bacteria</taxon>
        <taxon>Bacillati</taxon>
        <taxon>Bacillota</taxon>
        <taxon>Bacilli</taxon>
        <taxon>Lactobacillales</taxon>
        <taxon>Lactobacillaceae</taxon>
        <taxon>Secundilactobacillus</taxon>
    </lineage>
</organism>
<dbReference type="Pfam" id="PF07352">
    <property type="entry name" value="Phage_Mu_Gam"/>
    <property type="match status" value="1"/>
</dbReference>
<comment type="caution">
    <text evidence="2">The sequence shown here is derived from an EMBL/GenBank/DDBJ whole genome shotgun (WGS) entry which is preliminary data.</text>
</comment>
<dbReference type="Proteomes" id="UP000198414">
    <property type="component" value="Unassembled WGS sequence"/>
</dbReference>
<dbReference type="InterPro" id="IPR009951">
    <property type="entry name" value="Host-nuc_inhib_Gam"/>
</dbReference>
<dbReference type="GO" id="GO:0003690">
    <property type="term" value="F:double-stranded DNA binding"/>
    <property type="evidence" value="ECO:0007669"/>
    <property type="project" value="InterPro"/>
</dbReference>
<dbReference type="GO" id="GO:0042262">
    <property type="term" value="P:DNA protection"/>
    <property type="evidence" value="ECO:0007669"/>
    <property type="project" value="InterPro"/>
</dbReference>
<evidence type="ECO:0000313" key="2">
    <source>
        <dbReference type="EMBL" id="GAX06834.1"/>
    </source>
</evidence>
<dbReference type="SUPFAM" id="SSF161266">
    <property type="entry name" value="Gam-like"/>
    <property type="match status" value="1"/>
</dbReference>
<keyword evidence="1" id="KW-0175">Coiled coil</keyword>
<evidence type="ECO:0000256" key="1">
    <source>
        <dbReference type="SAM" id="Coils"/>
    </source>
</evidence>
<dbReference type="RefSeq" id="WP_089121776.1">
    <property type="nucleotide sequence ID" value="NZ_BCMI01000027.1"/>
</dbReference>
<feature type="coiled-coil region" evidence="1">
    <location>
        <begin position="28"/>
        <end position="55"/>
    </location>
</feature>
<dbReference type="OrthoDB" id="1908548at2"/>
<reference evidence="2 3" key="1">
    <citation type="submission" date="2015-11" db="EMBL/GenBank/DDBJ databases">
        <title>Draft genome sequences of new species of the genus Lactobacillus isolated from orchardgrass silage.</title>
        <authorList>
            <person name="Tohno M."/>
            <person name="Tanizawa Y."/>
            <person name="Arita M."/>
        </authorList>
    </citation>
    <scope>NUCLEOTIDE SEQUENCE [LARGE SCALE GENOMIC DNA]</scope>
    <source>
        <strain evidence="2 3">IWT25</strain>
    </source>
</reference>
<sequence>MDNVKEAEQKERFVIDDDSKANWALRKMAEISAKLDKVNEQKKLLDQQNDQWYERKTKKLNDDWDDFATQLEGYRLKQPNQKIDLPAGKTITRHPKDYQYDNDELVKFVKANHREFIQPIEKFEWGKFKKTIKVHGDKAFDANGELIPGMKVVEQEKTTYYPAKLEGDLNE</sequence>
<name>A0A1Z5IYG3_9LACO</name>
<protein>
    <submittedName>
        <fullName evidence="2">Uncharacterized protein</fullName>
    </submittedName>
</protein>
<accession>A0A1Z5IYG3</accession>
<gene>
    <name evidence="2" type="ORF">IWT25_02181</name>
</gene>
<evidence type="ECO:0000313" key="3">
    <source>
        <dbReference type="Proteomes" id="UP000198414"/>
    </source>
</evidence>
<dbReference type="EMBL" id="BCMI01000027">
    <property type="protein sequence ID" value="GAX06834.1"/>
    <property type="molecule type" value="Genomic_DNA"/>
</dbReference>
<proteinExistence type="predicted"/>